<feature type="transmembrane region" description="Helical" evidence="1">
    <location>
        <begin position="12"/>
        <end position="32"/>
    </location>
</feature>
<reference evidence="3" key="1">
    <citation type="submission" date="2018-04" db="EMBL/GenBank/DDBJ databases">
        <authorList>
            <person name="Illikoud N."/>
        </authorList>
    </citation>
    <scope>NUCLEOTIDE SEQUENCE [LARGE SCALE GENOMIC DNA]</scope>
</reference>
<evidence type="ECO:0000313" key="2">
    <source>
        <dbReference type="EMBL" id="SPP26607.1"/>
    </source>
</evidence>
<organism evidence="2 3">
    <name type="scientific">Brochothrix thermosphacta</name>
    <name type="common">Microbacterium thermosphactum</name>
    <dbReference type="NCBI Taxonomy" id="2756"/>
    <lineage>
        <taxon>Bacteria</taxon>
        <taxon>Bacillati</taxon>
        <taxon>Bacillota</taxon>
        <taxon>Bacilli</taxon>
        <taxon>Bacillales</taxon>
        <taxon>Listeriaceae</taxon>
        <taxon>Brochothrix</taxon>
    </lineage>
</organism>
<proteinExistence type="predicted"/>
<dbReference type="Proteomes" id="UP000270190">
    <property type="component" value="Unassembled WGS sequence"/>
</dbReference>
<keyword evidence="1" id="KW-1133">Transmembrane helix</keyword>
<gene>
    <name evidence="2" type="ORF">BTBSAS_100076</name>
</gene>
<sequence>MKNKKSNQLYKLILILSFISTAFTCFVFYGWLRDVFNFGGTITIE</sequence>
<dbReference type="EMBL" id="OUNC01000002">
    <property type="protein sequence ID" value="SPP26607.1"/>
    <property type="molecule type" value="Genomic_DNA"/>
</dbReference>
<accession>A0A2X0RX20</accession>
<evidence type="ECO:0000256" key="1">
    <source>
        <dbReference type="SAM" id="Phobius"/>
    </source>
</evidence>
<keyword evidence="1" id="KW-0812">Transmembrane</keyword>
<dbReference type="AlphaFoldDB" id="A0A2X0RX20"/>
<name>A0A2X0RX20_BROTH</name>
<protein>
    <submittedName>
        <fullName evidence="2">Uncharacterized protein</fullName>
    </submittedName>
</protein>
<keyword evidence="1" id="KW-0472">Membrane</keyword>
<evidence type="ECO:0000313" key="3">
    <source>
        <dbReference type="Proteomes" id="UP000270190"/>
    </source>
</evidence>